<dbReference type="KEGG" id="nei:BG910_10725"/>
<dbReference type="EMBL" id="CP022278">
    <property type="protein sequence ID" value="ASK28141.1"/>
    <property type="molecule type" value="Genomic_DNA"/>
</dbReference>
<dbReference type="GO" id="GO:0046872">
    <property type="term" value="F:metal ion binding"/>
    <property type="evidence" value="ECO:0007669"/>
    <property type="project" value="UniProtKB-KW"/>
</dbReference>
<evidence type="ECO:0000256" key="5">
    <source>
        <dbReference type="ARBA" id="ARBA00022842"/>
    </source>
</evidence>
<dbReference type="PROSITE" id="PS51462">
    <property type="entry name" value="NUDIX"/>
    <property type="match status" value="1"/>
</dbReference>
<dbReference type="PANTHER" id="PTHR12992:SF11">
    <property type="entry name" value="MITOCHONDRIAL COENZYME A DIPHOSPHATASE NUDT8"/>
    <property type="match status" value="1"/>
</dbReference>
<dbReference type="AlphaFoldDB" id="A0A220S3R4"/>
<evidence type="ECO:0000313" key="8">
    <source>
        <dbReference type="EMBL" id="ASK28141.1"/>
    </source>
</evidence>
<dbReference type="GO" id="GO:0010945">
    <property type="term" value="F:coenzyme A diphosphatase activity"/>
    <property type="evidence" value="ECO:0007669"/>
    <property type="project" value="InterPro"/>
</dbReference>
<protein>
    <submittedName>
        <fullName evidence="8">Coenzyme A pyrophosphatase</fullName>
    </submittedName>
</protein>
<keyword evidence="5" id="KW-0460">Magnesium</keyword>
<reference evidence="8 9" key="1">
    <citation type="submission" date="2017-06" db="EMBL/GenBank/DDBJ databases">
        <title>Neisseria chenwenguii sp. nov., isolated from the intestinal contents of Tibetan Plateau Pika in Yushu, Qinghai Province, China.</title>
        <authorList>
            <person name="Zhang G."/>
        </authorList>
    </citation>
    <scope>NUCLEOTIDE SEQUENCE [LARGE SCALE GENOMIC DNA]</scope>
    <source>
        <strain evidence="8 9">10023</strain>
    </source>
</reference>
<sequence>MTRDHLTDFLSHAAALPSPTQILRNRLFEQPHFKKAAVLLAVVPQSGRPSENEWGILLTRRSANLQHHAGQISLAGGGFEPQDADLTQTALRETEEETGIPARLWQTFLALPAGFTPSGYEVHTIPALCRNVPEIRTNPDEVAEAFFLPLPLALNPENYQTRRFKHNGQSMETPVLPYLHHDIWGLTAVILYGLAERYAAYSRRN</sequence>
<dbReference type="InterPro" id="IPR045121">
    <property type="entry name" value="CoAse"/>
</dbReference>
<proteinExistence type="predicted"/>
<keyword evidence="3" id="KW-0479">Metal-binding</keyword>
<keyword evidence="6" id="KW-0464">Manganese</keyword>
<evidence type="ECO:0000313" key="9">
    <source>
        <dbReference type="Proteomes" id="UP000198238"/>
    </source>
</evidence>
<evidence type="ECO:0000259" key="7">
    <source>
        <dbReference type="PROSITE" id="PS51462"/>
    </source>
</evidence>
<comment type="cofactor">
    <cofactor evidence="1">
        <name>Mn(2+)</name>
        <dbReference type="ChEBI" id="CHEBI:29035"/>
    </cofactor>
</comment>
<dbReference type="CDD" id="cd03426">
    <property type="entry name" value="NUDIX_CoAse_Nudt7"/>
    <property type="match status" value="1"/>
</dbReference>
<gene>
    <name evidence="8" type="ORF">BG910_10725</name>
</gene>
<evidence type="ECO:0000256" key="1">
    <source>
        <dbReference type="ARBA" id="ARBA00001936"/>
    </source>
</evidence>
<accession>A0A220S3R4</accession>
<evidence type="ECO:0000256" key="6">
    <source>
        <dbReference type="ARBA" id="ARBA00023211"/>
    </source>
</evidence>
<dbReference type="Gene3D" id="3.90.79.10">
    <property type="entry name" value="Nucleoside Triphosphate Pyrophosphohydrolase"/>
    <property type="match status" value="1"/>
</dbReference>
<name>A0A220S3R4_9NEIS</name>
<dbReference type="InterPro" id="IPR015797">
    <property type="entry name" value="NUDIX_hydrolase-like_dom_sf"/>
</dbReference>
<dbReference type="PANTHER" id="PTHR12992">
    <property type="entry name" value="NUDIX HYDROLASE"/>
    <property type="match status" value="1"/>
</dbReference>
<keyword evidence="4" id="KW-0378">Hydrolase</keyword>
<dbReference type="Proteomes" id="UP000198238">
    <property type="component" value="Chromosome"/>
</dbReference>
<dbReference type="InterPro" id="IPR000086">
    <property type="entry name" value="NUDIX_hydrolase_dom"/>
</dbReference>
<evidence type="ECO:0000256" key="4">
    <source>
        <dbReference type="ARBA" id="ARBA00022801"/>
    </source>
</evidence>
<dbReference type="SUPFAM" id="SSF55811">
    <property type="entry name" value="Nudix"/>
    <property type="match status" value="1"/>
</dbReference>
<dbReference type="Pfam" id="PF00293">
    <property type="entry name" value="NUDIX"/>
    <property type="match status" value="1"/>
</dbReference>
<organism evidence="8 9">
    <name type="scientific">Neisseria chenwenguii</name>
    <dbReference type="NCBI Taxonomy" id="1853278"/>
    <lineage>
        <taxon>Bacteria</taxon>
        <taxon>Pseudomonadati</taxon>
        <taxon>Pseudomonadota</taxon>
        <taxon>Betaproteobacteria</taxon>
        <taxon>Neisseriales</taxon>
        <taxon>Neisseriaceae</taxon>
        <taxon>Neisseria</taxon>
    </lineage>
</organism>
<evidence type="ECO:0000256" key="3">
    <source>
        <dbReference type="ARBA" id="ARBA00022723"/>
    </source>
</evidence>
<keyword evidence="9" id="KW-1185">Reference proteome</keyword>
<feature type="domain" description="Nudix hydrolase" evidence="7">
    <location>
        <begin position="33"/>
        <end position="172"/>
    </location>
</feature>
<evidence type="ECO:0000256" key="2">
    <source>
        <dbReference type="ARBA" id="ARBA00001946"/>
    </source>
</evidence>
<dbReference type="RefSeq" id="WP_089036833.1">
    <property type="nucleotide sequence ID" value="NZ_CP022278.1"/>
</dbReference>
<comment type="cofactor">
    <cofactor evidence="2">
        <name>Mg(2+)</name>
        <dbReference type="ChEBI" id="CHEBI:18420"/>
    </cofactor>
</comment>